<dbReference type="Proteomes" id="UP000031197">
    <property type="component" value="Unassembled WGS sequence"/>
</dbReference>
<evidence type="ECO:0008006" key="3">
    <source>
        <dbReference type="Google" id="ProtNLM"/>
    </source>
</evidence>
<sequence length="125" mass="13871">MLKANIFTRNIRPYVEEELALARNEQNYGNKAVAFAHLENAHVLGQASTRLHVKVHVQMLLWAVKQGKIGEIFGQLFRIAGAATKTAFGLVPTGNTGGTNVSPFKVMPIKPELDRILKKARSYEN</sequence>
<dbReference type="EMBL" id="JWLW01000032">
    <property type="protein sequence ID" value="KHT48868.1"/>
    <property type="molecule type" value="Genomic_DNA"/>
</dbReference>
<gene>
    <name evidence="1" type="ORF">RJ41_14130</name>
</gene>
<comment type="caution">
    <text evidence="1">The sequence shown here is derived from an EMBL/GenBank/DDBJ whole genome shotgun (WGS) entry which is preliminary data.</text>
</comment>
<dbReference type="AlphaFoldDB" id="A0A0B3Y0Z8"/>
<accession>A0A0B3Y0Z8</accession>
<dbReference type="RefSeq" id="WP_039222121.1">
    <property type="nucleotide sequence ID" value="NZ_JWLW01000032.1"/>
</dbReference>
<dbReference type="OrthoDB" id="9799416at2"/>
<evidence type="ECO:0000313" key="2">
    <source>
        <dbReference type="Proteomes" id="UP000031197"/>
    </source>
</evidence>
<reference evidence="1 2" key="1">
    <citation type="submission" date="2014-12" db="EMBL/GenBank/DDBJ databases">
        <title>Genome sequencing of Alteromonas marina AD001.</title>
        <authorList>
            <person name="Adrian T.G.S."/>
            <person name="Chan K.G."/>
        </authorList>
    </citation>
    <scope>NUCLEOTIDE SEQUENCE [LARGE SCALE GENOMIC DNA]</scope>
    <source>
        <strain evidence="1 2">AD001</strain>
    </source>
</reference>
<name>A0A0B3Y0Z8_9ALTE</name>
<keyword evidence="2" id="KW-1185">Reference proteome</keyword>
<proteinExistence type="predicted"/>
<dbReference type="InterPro" id="IPR022172">
    <property type="entry name" value="DUF3703"/>
</dbReference>
<evidence type="ECO:0000313" key="1">
    <source>
        <dbReference type="EMBL" id="KHT48868.1"/>
    </source>
</evidence>
<dbReference type="Pfam" id="PF12487">
    <property type="entry name" value="DUF3703"/>
    <property type="match status" value="1"/>
</dbReference>
<organism evidence="1 2">
    <name type="scientific">Alteromonas marina</name>
    <dbReference type="NCBI Taxonomy" id="203795"/>
    <lineage>
        <taxon>Bacteria</taxon>
        <taxon>Pseudomonadati</taxon>
        <taxon>Pseudomonadota</taxon>
        <taxon>Gammaproteobacteria</taxon>
        <taxon>Alteromonadales</taxon>
        <taxon>Alteromonadaceae</taxon>
        <taxon>Alteromonas/Salinimonas group</taxon>
        <taxon>Alteromonas</taxon>
    </lineage>
</organism>
<protein>
    <recommendedName>
        <fullName evidence="3">DUF3703 domain-containing protein</fullName>
    </recommendedName>
</protein>